<evidence type="ECO:0000313" key="2">
    <source>
        <dbReference type="Proteomes" id="UP000274556"/>
    </source>
</evidence>
<keyword evidence="2" id="KW-1185">Reference proteome</keyword>
<protein>
    <submittedName>
        <fullName evidence="1">Uncharacterized protein</fullName>
    </submittedName>
</protein>
<sequence length="401" mass="46013">MSTVPMLIENQSMNYFVFIDNTNNKFTYACIAHKILDGYLKPENVVLFHSKESFIKETDDYGVVSRLDKVYDIEELVRFDFRTALKIHFLSLRSKNSDVIDVVINQLAVDPSRIFIIITDDEVSRWYGLYLAHGRLLPCIDNSVNEKTISLMSQLNNFICLYEPWGNMLETVLGRHVNISDFNAGFTPNSALRGIPLIERKDKRSFRVLFGAKPSSLQFDRQAAKAVVLFLFSSRKILRNSRVKFGFWSSHPIRMILRSPFSWLYCEIAKFVAFAGGRLLSIDIRFESLRVAPFNDYVQALSRFDFLILKARGSLGGSHLFRRMGGVVLFPTNSPNYRAIASLGAQSNFLVYNGLLDALQTALSKIDTYDDFVKKDRESLNARRDIMSRRIKEFYSTSESI</sequence>
<reference evidence="1 2" key="1">
    <citation type="submission" date="2018-10" db="EMBL/GenBank/DDBJ databases">
        <title>Genomic Encyclopedia of Archaeal and Bacterial Type Strains, Phase II (KMG-II): from individual species to whole genera.</title>
        <authorList>
            <person name="Goeker M."/>
        </authorList>
    </citation>
    <scope>NUCLEOTIDE SEQUENCE [LARGE SCALE GENOMIC DNA]</scope>
    <source>
        <strain evidence="1 2">DSM 235</strain>
    </source>
</reference>
<name>A0A495V847_9GAMM</name>
<evidence type="ECO:0000313" key="1">
    <source>
        <dbReference type="EMBL" id="RKT45566.1"/>
    </source>
</evidence>
<comment type="caution">
    <text evidence="1">The sequence shown here is derived from an EMBL/GenBank/DDBJ whole genome shotgun (WGS) entry which is preliminary data.</text>
</comment>
<gene>
    <name evidence="1" type="ORF">BDD21_3030</name>
</gene>
<dbReference type="AlphaFoldDB" id="A0A495V847"/>
<dbReference type="Proteomes" id="UP000274556">
    <property type="component" value="Unassembled WGS sequence"/>
</dbReference>
<proteinExistence type="predicted"/>
<accession>A0A495V847</accession>
<dbReference type="EMBL" id="RBXL01000001">
    <property type="protein sequence ID" value="RKT45566.1"/>
    <property type="molecule type" value="Genomic_DNA"/>
</dbReference>
<organism evidence="1 2">
    <name type="scientific">Thiocapsa rosea</name>
    <dbReference type="NCBI Taxonomy" id="69360"/>
    <lineage>
        <taxon>Bacteria</taxon>
        <taxon>Pseudomonadati</taxon>
        <taxon>Pseudomonadota</taxon>
        <taxon>Gammaproteobacteria</taxon>
        <taxon>Chromatiales</taxon>
        <taxon>Chromatiaceae</taxon>
        <taxon>Thiocapsa</taxon>
    </lineage>
</organism>